<evidence type="ECO:0008006" key="4">
    <source>
        <dbReference type="Google" id="ProtNLM"/>
    </source>
</evidence>
<sequence>MSPLLAEVASDGSVSTPSVFMSPQLGQTGTTFDSREHFIEHCKRTAASFGFHLASRGSYPKKIRQDICFACTVGRNYKRPKKNNGVSEPATPAPGEVVQAPCPVAVTAKWQVNPDGTLVEGGKFEITQSQLTHNHSPIVHQNPTANSFQSSPTVKNPHSKTLLNHPRPAGTPAGSFDAKSSLNNIDTNPSLESDSAEYQNPNRKPHSNLTTAHSRLNSTSDSHTQLDILPSISSSPPVSSSSASNLIETHSNHSRYPSSSHDQHLIMQSASYPRQAQKLASATEQGLYPDPPPDESIHPHLPRVGEIFKSWDDFRTYARQGAEARGFALSQSQSKGSSGTIVLRCSRFKEPGTAGQKMAENGCEAVYKVMKAKNGVEGFEVVQVNDRHNHPYGPHVPFHNPSRAHPSSNGSGAPKRKRVKSAHVPANPTEGFAAYDSAGPSSIAAGATPPAAAVANTMSAPKPFLFDPYTGKPLRSSDTPAPTAPGSSDHASPSPPSNRSEEPVPAAGIVPPAKMLGQLPYYYIPPTQNGEPTNYATEATMSGYEKQKATLLNTITPMARNVKRPANHDAQSLLNIRLSIKAQVQIVDFLTSLAPTMAAYGPHFIWIGIRSPVDLLEIEDQSGQAELECLFDELDTSGMGGTGEGMGTEEKVLMLKGLKKLRSIREKANGN</sequence>
<dbReference type="GO" id="GO:0006355">
    <property type="term" value="P:regulation of DNA-templated transcription"/>
    <property type="evidence" value="ECO:0007669"/>
    <property type="project" value="InterPro"/>
</dbReference>
<dbReference type="RefSeq" id="XP_007408173.1">
    <property type="nucleotide sequence ID" value="XM_007408111.1"/>
</dbReference>
<evidence type="ECO:0000313" key="3">
    <source>
        <dbReference type="Proteomes" id="UP000001072"/>
    </source>
</evidence>
<feature type="compositionally biased region" description="Polar residues" evidence="1">
    <location>
        <begin position="136"/>
        <end position="162"/>
    </location>
</feature>
<feature type="region of interest" description="Disordered" evidence="1">
    <location>
        <begin position="466"/>
        <end position="508"/>
    </location>
</feature>
<feature type="compositionally biased region" description="Polar residues" evidence="1">
    <location>
        <begin position="178"/>
        <end position="225"/>
    </location>
</feature>
<protein>
    <recommendedName>
        <fullName evidence="4">FAR1 domain-containing protein</fullName>
    </recommendedName>
</protein>
<dbReference type="PANTHER" id="PTHR31669:SF251">
    <property type="entry name" value="PROTEIN FAR1-RELATED SEQUENCE"/>
    <property type="match status" value="1"/>
</dbReference>
<evidence type="ECO:0000256" key="1">
    <source>
        <dbReference type="SAM" id="MobiDB-lite"/>
    </source>
</evidence>
<dbReference type="InParanoid" id="F4RGP7"/>
<feature type="compositionally biased region" description="Low complexity" evidence="1">
    <location>
        <begin position="230"/>
        <end position="244"/>
    </location>
</feature>
<feature type="region of interest" description="Disordered" evidence="1">
    <location>
        <begin position="386"/>
        <end position="433"/>
    </location>
</feature>
<dbReference type="Proteomes" id="UP000001072">
    <property type="component" value="Unassembled WGS sequence"/>
</dbReference>
<dbReference type="GeneID" id="18932938"/>
<dbReference type="InterPro" id="IPR031052">
    <property type="entry name" value="FHY3/FAR1"/>
</dbReference>
<name>F4RGP7_MELLP</name>
<dbReference type="OrthoDB" id="2500878at2759"/>
<reference evidence="3" key="1">
    <citation type="journal article" date="2011" name="Proc. Natl. Acad. Sci. U.S.A.">
        <title>Obligate biotrophy features unraveled by the genomic analysis of rust fungi.</title>
        <authorList>
            <person name="Duplessis S."/>
            <person name="Cuomo C.A."/>
            <person name="Lin Y.-C."/>
            <person name="Aerts A."/>
            <person name="Tisserant E."/>
            <person name="Veneault-Fourrey C."/>
            <person name="Joly D.L."/>
            <person name="Hacquard S."/>
            <person name="Amselem J."/>
            <person name="Cantarel B.L."/>
            <person name="Chiu R."/>
            <person name="Coutinho P.M."/>
            <person name="Feau N."/>
            <person name="Field M."/>
            <person name="Frey P."/>
            <person name="Gelhaye E."/>
            <person name="Goldberg J."/>
            <person name="Grabherr M.G."/>
            <person name="Kodira C.D."/>
            <person name="Kohler A."/>
            <person name="Kuees U."/>
            <person name="Lindquist E.A."/>
            <person name="Lucas S.M."/>
            <person name="Mago R."/>
            <person name="Mauceli E."/>
            <person name="Morin E."/>
            <person name="Murat C."/>
            <person name="Pangilinan J.L."/>
            <person name="Park R."/>
            <person name="Pearson M."/>
            <person name="Quesneville H."/>
            <person name="Rouhier N."/>
            <person name="Sakthikumar S."/>
            <person name="Salamov A.A."/>
            <person name="Schmutz J."/>
            <person name="Selles B."/>
            <person name="Shapiro H."/>
            <person name="Tanguay P."/>
            <person name="Tuskan G.A."/>
            <person name="Henrissat B."/>
            <person name="Van de Peer Y."/>
            <person name="Rouze P."/>
            <person name="Ellis J.G."/>
            <person name="Dodds P.N."/>
            <person name="Schein J.E."/>
            <person name="Zhong S."/>
            <person name="Hamelin R.C."/>
            <person name="Grigoriev I.V."/>
            <person name="Szabo L.J."/>
            <person name="Martin F."/>
        </authorList>
    </citation>
    <scope>NUCLEOTIDE SEQUENCE [LARGE SCALE GENOMIC DNA]</scope>
    <source>
        <strain evidence="3">98AG31 / pathotype 3-4-7</strain>
    </source>
</reference>
<feature type="compositionally biased region" description="Polar residues" evidence="1">
    <location>
        <begin position="476"/>
        <end position="491"/>
    </location>
</feature>
<proteinExistence type="predicted"/>
<dbReference type="EMBL" id="GL883100">
    <property type="protein sequence ID" value="EGG08587.1"/>
    <property type="molecule type" value="Genomic_DNA"/>
</dbReference>
<feature type="compositionally biased region" description="Polar residues" evidence="1">
    <location>
        <begin position="245"/>
        <end position="284"/>
    </location>
</feature>
<gene>
    <name evidence="2" type="ORF">MELLADRAFT_77367</name>
</gene>
<dbReference type="AlphaFoldDB" id="F4RGP7"/>
<dbReference type="KEGG" id="mlr:MELLADRAFT_77367"/>
<evidence type="ECO:0000313" key="2">
    <source>
        <dbReference type="EMBL" id="EGG08587.1"/>
    </source>
</evidence>
<dbReference type="PANTHER" id="PTHR31669">
    <property type="entry name" value="PROTEIN FAR1-RELATED SEQUENCE 10-RELATED"/>
    <property type="match status" value="1"/>
</dbReference>
<dbReference type="HOGENOM" id="CLU_409425_0_0_1"/>
<accession>F4RGP7</accession>
<keyword evidence="3" id="KW-1185">Reference proteome</keyword>
<organism evidence="3">
    <name type="scientific">Melampsora larici-populina (strain 98AG31 / pathotype 3-4-7)</name>
    <name type="common">Poplar leaf rust fungus</name>
    <dbReference type="NCBI Taxonomy" id="747676"/>
    <lineage>
        <taxon>Eukaryota</taxon>
        <taxon>Fungi</taxon>
        <taxon>Dikarya</taxon>
        <taxon>Basidiomycota</taxon>
        <taxon>Pucciniomycotina</taxon>
        <taxon>Pucciniomycetes</taxon>
        <taxon>Pucciniales</taxon>
        <taxon>Melampsoraceae</taxon>
        <taxon>Melampsora</taxon>
    </lineage>
</organism>
<feature type="region of interest" description="Disordered" evidence="1">
    <location>
        <begin position="136"/>
        <end position="300"/>
    </location>
</feature>
<dbReference type="VEuPathDB" id="FungiDB:MELLADRAFT_77367"/>